<sequence>MSKVAMEEDTKKKTEEHPEKKERTSFGTYAFLTSTYFDFKSPIEENPNHFKGYTFSVKNADGHLLDQYRTDPLTERERNTYTTIDSLGKKIQYRQQGKNSDRTYQRADQNGYRGFCGR</sequence>
<proteinExistence type="predicted"/>
<organism evidence="2 3">
    <name type="scientific">Chryseobacterium carnipullorum</name>
    <dbReference type="NCBI Taxonomy" id="1124835"/>
    <lineage>
        <taxon>Bacteria</taxon>
        <taxon>Pseudomonadati</taxon>
        <taxon>Bacteroidota</taxon>
        <taxon>Flavobacteriia</taxon>
        <taxon>Flavobacteriales</taxon>
        <taxon>Weeksellaceae</taxon>
        <taxon>Chryseobacterium group</taxon>
        <taxon>Chryseobacterium</taxon>
    </lineage>
</organism>
<evidence type="ECO:0000313" key="3">
    <source>
        <dbReference type="Proteomes" id="UP000255224"/>
    </source>
</evidence>
<protein>
    <submittedName>
        <fullName evidence="2">Uncharacterized protein</fullName>
    </submittedName>
</protein>
<reference evidence="2 3" key="1">
    <citation type="submission" date="2018-06" db="EMBL/GenBank/DDBJ databases">
        <authorList>
            <consortium name="Pathogen Informatics"/>
            <person name="Doyle S."/>
        </authorList>
    </citation>
    <scope>NUCLEOTIDE SEQUENCE [LARGE SCALE GENOMIC DNA]</scope>
    <source>
        <strain evidence="2 3">NCTC13533</strain>
    </source>
</reference>
<evidence type="ECO:0000256" key="1">
    <source>
        <dbReference type="SAM" id="MobiDB-lite"/>
    </source>
</evidence>
<feature type="region of interest" description="Disordered" evidence="1">
    <location>
        <begin position="1"/>
        <end position="22"/>
    </location>
</feature>
<evidence type="ECO:0000313" key="2">
    <source>
        <dbReference type="EMBL" id="STD03732.1"/>
    </source>
</evidence>
<dbReference type="RefSeq" id="WP_228426397.1">
    <property type="nucleotide sequence ID" value="NZ_UFVQ01000003.1"/>
</dbReference>
<name>A0A376E8D4_CHRCU</name>
<dbReference type="AlphaFoldDB" id="A0A376E8D4"/>
<dbReference type="Proteomes" id="UP000255224">
    <property type="component" value="Unassembled WGS sequence"/>
</dbReference>
<accession>A0A376E8D4</accession>
<dbReference type="EMBL" id="UFVQ01000003">
    <property type="protein sequence ID" value="STD03732.1"/>
    <property type="molecule type" value="Genomic_DNA"/>
</dbReference>
<gene>
    <name evidence="2" type="ORF">NCTC13533_03509</name>
</gene>
<feature type="region of interest" description="Disordered" evidence="1">
    <location>
        <begin position="93"/>
        <end position="118"/>
    </location>
</feature>